<proteinExistence type="inferred from homology"/>
<protein>
    <recommendedName>
        <fullName evidence="14">Olfactory receptor</fullName>
    </recommendedName>
</protein>
<evidence type="ECO:0000256" key="14">
    <source>
        <dbReference type="RuleBase" id="RU363047"/>
    </source>
</evidence>
<dbReference type="AGR" id="Xenbase:XB-GENE-29092159"/>
<keyword evidence="5 14" id="KW-0552">Olfaction</keyword>
<evidence type="ECO:0000256" key="3">
    <source>
        <dbReference type="ARBA" id="ARBA00022606"/>
    </source>
</evidence>
<feature type="transmembrane region" description="Helical" evidence="14">
    <location>
        <begin position="138"/>
        <end position="155"/>
    </location>
</feature>
<dbReference type="RefSeq" id="XP_031747648.1">
    <property type="nucleotide sequence ID" value="XM_031891788.1"/>
</dbReference>
<comment type="subcellular location">
    <subcellularLocation>
        <location evidence="1 14">Cell membrane</location>
        <topology evidence="1 14">Multi-pass membrane protein</topology>
    </subcellularLocation>
</comment>
<keyword evidence="2 14" id="KW-1003">Cell membrane</keyword>
<evidence type="ECO:0000256" key="1">
    <source>
        <dbReference type="ARBA" id="ARBA00004651"/>
    </source>
</evidence>
<dbReference type="InterPro" id="IPR050939">
    <property type="entry name" value="Olfactory_GPCR1"/>
</dbReference>
<evidence type="ECO:0000256" key="2">
    <source>
        <dbReference type="ARBA" id="ARBA00022475"/>
    </source>
</evidence>
<feature type="domain" description="G-protein coupled receptors family 1 profile" evidence="15">
    <location>
        <begin position="38"/>
        <end position="287"/>
    </location>
</feature>
<evidence type="ECO:0000256" key="12">
    <source>
        <dbReference type="ARBA" id="ARBA00023224"/>
    </source>
</evidence>
<keyword evidence="8 14" id="KW-0472">Membrane</keyword>
<dbReference type="InterPro" id="IPR000276">
    <property type="entry name" value="GPCR_Rhodpsn"/>
</dbReference>
<keyword evidence="9" id="KW-1015">Disulfide bond</keyword>
<accession>A0A8J1IPY2</accession>
<keyword evidence="10 13" id="KW-0675">Receptor</keyword>
<evidence type="ECO:0000313" key="18">
    <source>
        <dbReference type="Xenbase" id="XB-GENE-29092159"/>
    </source>
</evidence>
<dbReference type="PRINTS" id="PR00237">
    <property type="entry name" value="GPCRRHODOPSN"/>
</dbReference>
<dbReference type="Xenbase" id="XB-GENE-29092159">
    <property type="gene designation" value="or10bk3"/>
</dbReference>
<name>A0A8J1IPY2_XENTR</name>
<dbReference type="KEGG" id="xtr:116406832"/>
<sequence>MNHTQFNGFLLEGFLNLNDLRILLFFCFLSTFLLTLAGNMLVILLVQCHTRLHTPMYLFITNLSFLEIWYTMTTAPKLLAILLTKDNRISYEWCFAQLYMFHGLGMTECALLAVMAFDRCMAICNPLRYTSIMNERMCRALAILSWTFGFFASLIPTTLTHKVPLCGPHYIDHYFCDLAPLLALACTDTSFTSAMNSSVIGFATMFNLVFIIVMYISIIWSIMKLRSNTGRMKAFSTCSSHLIVVVMFYSTAFTVYATPKGSWPTSYDKLIAVVYTIVTPMLNPIIYTLRNNEVRIALKETIQSKRVTLKLC</sequence>
<evidence type="ECO:0000256" key="9">
    <source>
        <dbReference type="ARBA" id="ARBA00023157"/>
    </source>
</evidence>
<feature type="transmembrane region" description="Helical" evidence="14">
    <location>
        <begin position="199"/>
        <end position="222"/>
    </location>
</feature>
<dbReference type="InterPro" id="IPR017452">
    <property type="entry name" value="GPCR_Rhodpsn_7TM"/>
</dbReference>
<evidence type="ECO:0000256" key="6">
    <source>
        <dbReference type="ARBA" id="ARBA00022989"/>
    </source>
</evidence>
<keyword evidence="7 13" id="KW-0297">G-protein coupled receptor</keyword>
<reference evidence="17" key="1">
    <citation type="submission" date="2025-08" db="UniProtKB">
        <authorList>
            <consortium name="RefSeq"/>
        </authorList>
    </citation>
    <scope>IDENTIFICATION</scope>
    <source>
        <strain evidence="17">Nigerian</strain>
        <tissue evidence="17">Liver and blood</tissue>
    </source>
</reference>
<evidence type="ECO:0000259" key="15">
    <source>
        <dbReference type="PROSITE" id="PS50262"/>
    </source>
</evidence>
<dbReference type="GO" id="GO:0004984">
    <property type="term" value="F:olfactory receptor activity"/>
    <property type="evidence" value="ECO:0000318"/>
    <property type="project" value="GO_Central"/>
</dbReference>
<dbReference type="GO" id="GO:0005886">
    <property type="term" value="C:plasma membrane"/>
    <property type="evidence" value="ECO:0000318"/>
    <property type="project" value="GO_Central"/>
</dbReference>
<dbReference type="PROSITE" id="PS00237">
    <property type="entry name" value="G_PROTEIN_RECEP_F1_1"/>
    <property type="match status" value="1"/>
</dbReference>
<evidence type="ECO:0000256" key="10">
    <source>
        <dbReference type="ARBA" id="ARBA00023170"/>
    </source>
</evidence>
<keyword evidence="16" id="KW-1185">Reference proteome</keyword>
<dbReference type="PRINTS" id="PR00245">
    <property type="entry name" value="OLFACTORYR"/>
</dbReference>
<dbReference type="PANTHER" id="PTHR24242:SF410">
    <property type="entry name" value="OLFACTORY RECEPTOR"/>
    <property type="match status" value="1"/>
</dbReference>
<keyword evidence="3 14" id="KW-0716">Sensory transduction</keyword>
<evidence type="ECO:0000256" key="13">
    <source>
        <dbReference type="RuleBase" id="RU000688"/>
    </source>
</evidence>
<keyword evidence="4 13" id="KW-0812">Transmembrane</keyword>
<dbReference type="SUPFAM" id="SSF81321">
    <property type="entry name" value="Family A G protein-coupled receptor-like"/>
    <property type="match status" value="1"/>
</dbReference>
<feature type="transmembrane region" description="Helical" evidence="14">
    <location>
        <begin position="20"/>
        <end position="45"/>
    </location>
</feature>
<evidence type="ECO:0000256" key="5">
    <source>
        <dbReference type="ARBA" id="ARBA00022725"/>
    </source>
</evidence>
<evidence type="ECO:0000313" key="16">
    <source>
        <dbReference type="Proteomes" id="UP000008143"/>
    </source>
</evidence>
<gene>
    <name evidence="18" type="primary">or10bk3</name>
    <name evidence="17" type="synonym">LOC116406832</name>
</gene>
<feature type="transmembrane region" description="Helical" evidence="14">
    <location>
        <begin position="57"/>
        <end position="79"/>
    </location>
</feature>
<evidence type="ECO:0000256" key="8">
    <source>
        <dbReference type="ARBA" id="ARBA00023136"/>
    </source>
</evidence>
<dbReference type="PROSITE" id="PS50262">
    <property type="entry name" value="G_PROTEIN_RECEP_F1_2"/>
    <property type="match status" value="1"/>
</dbReference>
<keyword evidence="12 13" id="KW-0807">Transducer</keyword>
<evidence type="ECO:0000313" key="17">
    <source>
        <dbReference type="RefSeq" id="XP_031747648.1"/>
    </source>
</evidence>
<dbReference type="Gene3D" id="1.20.1070.10">
    <property type="entry name" value="Rhodopsin 7-helix transmembrane proteins"/>
    <property type="match status" value="1"/>
</dbReference>
<evidence type="ECO:0000256" key="4">
    <source>
        <dbReference type="ARBA" id="ARBA00022692"/>
    </source>
</evidence>
<dbReference type="PANTHER" id="PTHR24242">
    <property type="entry name" value="G-PROTEIN COUPLED RECEPTOR"/>
    <property type="match status" value="1"/>
</dbReference>
<dbReference type="OrthoDB" id="9615015at2759"/>
<keyword evidence="11" id="KW-0325">Glycoprotein</keyword>
<dbReference type="Proteomes" id="UP000008143">
    <property type="component" value="Chromosome 8"/>
</dbReference>
<feature type="transmembrane region" description="Helical" evidence="14">
    <location>
        <begin position="234"/>
        <end position="258"/>
    </location>
</feature>
<organism evidence="16 17">
    <name type="scientific">Xenopus tropicalis</name>
    <name type="common">Western clawed frog</name>
    <name type="synonym">Silurana tropicalis</name>
    <dbReference type="NCBI Taxonomy" id="8364"/>
    <lineage>
        <taxon>Eukaryota</taxon>
        <taxon>Metazoa</taxon>
        <taxon>Chordata</taxon>
        <taxon>Craniata</taxon>
        <taxon>Vertebrata</taxon>
        <taxon>Euteleostomi</taxon>
        <taxon>Amphibia</taxon>
        <taxon>Batrachia</taxon>
        <taxon>Anura</taxon>
        <taxon>Pipoidea</taxon>
        <taxon>Pipidae</taxon>
        <taxon>Xenopodinae</taxon>
        <taxon>Xenopus</taxon>
        <taxon>Silurana</taxon>
    </lineage>
</organism>
<dbReference type="OMA" id="TAWHARI"/>
<keyword evidence="6 14" id="KW-1133">Transmembrane helix</keyword>
<dbReference type="CDD" id="cd13954">
    <property type="entry name" value="7tmA_OR"/>
    <property type="match status" value="1"/>
</dbReference>
<feature type="transmembrane region" description="Helical" evidence="14">
    <location>
        <begin position="99"/>
        <end position="117"/>
    </location>
</feature>
<dbReference type="Pfam" id="PF13853">
    <property type="entry name" value="7tm_4"/>
    <property type="match status" value="1"/>
</dbReference>
<comment type="similarity">
    <text evidence="13">Belongs to the G-protein coupled receptor 1 family.</text>
</comment>
<evidence type="ECO:0000256" key="11">
    <source>
        <dbReference type="ARBA" id="ARBA00023180"/>
    </source>
</evidence>
<evidence type="ECO:0000256" key="7">
    <source>
        <dbReference type="ARBA" id="ARBA00023040"/>
    </source>
</evidence>
<feature type="transmembrane region" description="Helical" evidence="14">
    <location>
        <begin position="270"/>
        <end position="289"/>
    </location>
</feature>
<dbReference type="FunFam" id="1.20.1070.10:FF:000010">
    <property type="entry name" value="Olfactory receptor"/>
    <property type="match status" value="1"/>
</dbReference>
<dbReference type="AlphaFoldDB" id="A0A8J1IPY2"/>
<dbReference type="InterPro" id="IPR000725">
    <property type="entry name" value="Olfact_rcpt"/>
</dbReference>
<dbReference type="GO" id="GO:0004930">
    <property type="term" value="F:G protein-coupled receptor activity"/>
    <property type="evidence" value="ECO:0007669"/>
    <property type="project" value="UniProtKB-KW"/>
</dbReference>
<dbReference type="GO" id="GO:0050911">
    <property type="term" value="P:detection of chemical stimulus involved in sensory perception of smell"/>
    <property type="evidence" value="ECO:0000318"/>
    <property type="project" value="GO_Central"/>
</dbReference>